<evidence type="ECO:0000259" key="4">
    <source>
        <dbReference type="SMART" id="SM00797"/>
    </source>
</evidence>
<dbReference type="RefSeq" id="WP_123364313.1">
    <property type="nucleotide sequence ID" value="NZ_MOBO01000001.1"/>
</dbReference>
<dbReference type="GO" id="GO:0016787">
    <property type="term" value="F:hydrolase activity"/>
    <property type="evidence" value="ECO:0007669"/>
    <property type="project" value="UniProtKB-KW"/>
</dbReference>
<name>A0A423JXI0_9PSED</name>
<evidence type="ECO:0000256" key="3">
    <source>
        <dbReference type="ARBA" id="ARBA00022840"/>
    </source>
</evidence>
<evidence type="ECO:0000313" key="5">
    <source>
        <dbReference type="EMBL" id="RON42395.1"/>
    </source>
</evidence>
<dbReference type="PANTHER" id="PTHR43309">
    <property type="entry name" value="5-OXOPROLINASE SUBUNIT C"/>
    <property type="match status" value="1"/>
</dbReference>
<gene>
    <name evidence="5" type="ORF">BK664_02105</name>
</gene>
<proteinExistence type="predicted"/>
<evidence type="ECO:0000313" key="6">
    <source>
        <dbReference type="Proteomes" id="UP000286351"/>
    </source>
</evidence>
<feature type="domain" description="Carboxyltransferase" evidence="4">
    <location>
        <begin position="23"/>
        <end position="304"/>
    </location>
</feature>
<evidence type="ECO:0000256" key="1">
    <source>
        <dbReference type="ARBA" id="ARBA00022741"/>
    </source>
</evidence>
<organism evidence="5 6">
    <name type="scientific">Pseudomonas brassicacearum</name>
    <dbReference type="NCBI Taxonomy" id="930166"/>
    <lineage>
        <taxon>Bacteria</taxon>
        <taxon>Pseudomonadati</taxon>
        <taxon>Pseudomonadota</taxon>
        <taxon>Gammaproteobacteria</taxon>
        <taxon>Pseudomonadales</taxon>
        <taxon>Pseudomonadaceae</taxon>
        <taxon>Pseudomonas</taxon>
    </lineage>
</organism>
<dbReference type="InterPro" id="IPR052708">
    <property type="entry name" value="PxpC"/>
</dbReference>
<accession>A0A423JXI0</accession>
<dbReference type="PANTHER" id="PTHR43309:SF3">
    <property type="entry name" value="5-OXOPROLINASE SUBUNIT C"/>
    <property type="match status" value="1"/>
</dbReference>
<sequence length="316" mass="33728">MIEILSTGALNSVQDLGRKGYLNIGVGQSGAMDRLALSTANIMVGNPTDFAGLEIVLFPARLRFITDSRFALTGADALAHLDGFELPPNWVCDGKAGQTLIIQAPRRGARVYLAFAGGIDVPVLLGSRATDLKSGFGGLKGRGLIRGDQLPLNLPRAKSTGSCGLAGVRELPSLTTATVIRVLPAAQYEDFEDEARERFFSEPWQVTQEANRMGMRLSGSELKLRSPLELLSHGILPGTVQVPPSGQPIIQMAEANTCGGYPKIANVIDADLSLLAQAPVGSKLRFLEIDLAKAIEAQKQLDLELNSLERSLGLTL</sequence>
<dbReference type="InterPro" id="IPR003778">
    <property type="entry name" value="CT_A_B"/>
</dbReference>
<dbReference type="InterPro" id="IPR029000">
    <property type="entry name" value="Cyclophilin-like_dom_sf"/>
</dbReference>
<reference evidence="5 6" key="1">
    <citation type="submission" date="2016-10" db="EMBL/GenBank/DDBJ databases">
        <title>Comparative genome analysis of multiple Pseudomonas spp. focuses on biocontrol and plant growth promoting traits.</title>
        <authorList>
            <person name="Tao X.-Y."/>
            <person name="Taylor C.G."/>
        </authorList>
    </citation>
    <scope>NUCLEOTIDE SEQUENCE [LARGE SCALE GENOMIC DNA]</scope>
    <source>
        <strain evidence="5 6">38D4</strain>
    </source>
</reference>
<comment type="caution">
    <text evidence="5">The sequence shown here is derived from an EMBL/GenBank/DDBJ whole genome shotgun (WGS) entry which is preliminary data.</text>
</comment>
<keyword evidence="2 5" id="KW-0378">Hydrolase</keyword>
<keyword evidence="1" id="KW-0547">Nucleotide-binding</keyword>
<dbReference type="GO" id="GO:0005524">
    <property type="term" value="F:ATP binding"/>
    <property type="evidence" value="ECO:0007669"/>
    <property type="project" value="UniProtKB-KW"/>
</dbReference>
<dbReference type="EMBL" id="MOBO01000001">
    <property type="protein sequence ID" value="RON42395.1"/>
    <property type="molecule type" value="Genomic_DNA"/>
</dbReference>
<protein>
    <submittedName>
        <fullName evidence="5">Allophanate hydrolase</fullName>
    </submittedName>
</protein>
<dbReference type="Pfam" id="PF02626">
    <property type="entry name" value="CT_A_B"/>
    <property type="match status" value="1"/>
</dbReference>
<dbReference type="SMART" id="SM00797">
    <property type="entry name" value="AHS2"/>
    <property type="match status" value="1"/>
</dbReference>
<dbReference type="Proteomes" id="UP000286351">
    <property type="component" value="Unassembled WGS sequence"/>
</dbReference>
<dbReference type="AlphaFoldDB" id="A0A423JXI0"/>
<evidence type="ECO:0000256" key="2">
    <source>
        <dbReference type="ARBA" id="ARBA00022801"/>
    </source>
</evidence>
<dbReference type="NCBIfam" id="TIGR00724">
    <property type="entry name" value="urea_amlyse_rel"/>
    <property type="match status" value="1"/>
</dbReference>
<dbReference type="Gene3D" id="2.40.100.10">
    <property type="entry name" value="Cyclophilin-like"/>
    <property type="match status" value="1"/>
</dbReference>
<keyword evidence="3" id="KW-0067">ATP-binding</keyword>
<dbReference type="SUPFAM" id="SSF50891">
    <property type="entry name" value="Cyclophilin-like"/>
    <property type="match status" value="1"/>
</dbReference>